<dbReference type="EMBL" id="QZWG01000005">
    <property type="protein sequence ID" value="RZC13673.1"/>
    <property type="molecule type" value="Genomic_DNA"/>
</dbReference>
<keyword evidence="5" id="KW-0808">Transferase</keyword>
<feature type="chain" id="PRO_5019165265" description="RING-type E3 ubiquitin transferase" evidence="18">
    <location>
        <begin position="24"/>
        <end position="404"/>
    </location>
</feature>
<evidence type="ECO:0000256" key="9">
    <source>
        <dbReference type="ARBA" id="ARBA00022771"/>
    </source>
</evidence>
<sequence>MAPSAILLCAFCIFLSNLQSTRGSKQINCNTLRCGDIDIQFPFGLRGSNQDRGCRYYPVQSFQLSCLHGGTQTILTLPGFGNLTVKSIDYESQSIRVNDPDGCLPKRFLQKWSLSVSDSPFVLNPMIYGTIPFNLTFLRCPSNVTDSSQYPLVPISCLSNNSNYSVIASWSQPIMSSPSLSQQCQVMSRALVPLPVLDMPMWPFWPDLNTDLDLVWTEPDCRNCALSGQVCGFSKEKTKTPQVRCFARDSTKGLSRSAKYGLAIGVGIPGLLCLIGISCCICGKLTNRRRSADLPVTISLEPVPFVMGLDGATIDKYPKTLIGESGRLLKPNDNTCAICLSEYQPKETLRSIPECNHYFHADCIDEWLRLNATCPLCRNSPEASSTASFFSLSPTSSSSSRSPQ</sequence>
<evidence type="ECO:0000256" key="6">
    <source>
        <dbReference type="ARBA" id="ARBA00022692"/>
    </source>
</evidence>
<comment type="caution">
    <text evidence="20">The sequence shown here is derived from an EMBL/GenBank/DDBJ whole genome shotgun (WGS) entry which is preliminary data.</text>
</comment>
<dbReference type="Proteomes" id="UP000289340">
    <property type="component" value="Chromosome 5"/>
</dbReference>
<feature type="compositionally biased region" description="Low complexity" evidence="16">
    <location>
        <begin position="383"/>
        <end position="404"/>
    </location>
</feature>
<feature type="region of interest" description="Disordered" evidence="16">
    <location>
        <begin position="382"/>
        <end position="404"/>
    </location>
</feature>
<evidence type="ECO:0000256" key="10">
    <source>
        <dbReference type="ARBA" id="ARBA00022786"/>
    </source>
</evidence>
<evidence type="ECO:0000256" key="1">
    <source>
        <dbReference type="ARBA" id="ARBA00000900"/>
    </source>
</evidence>
<organism evidence="20 21">
    <name type="scientific">Glycine soja</name>
    <name type="common">Wild soybean</name>
    <dbReference type="NCBI Taxonomy" id="3848"/>
    <lineage>
        <taxon>Eukaryota</taxon>
        <taxon>Viridiplantae</taxon>
        <taxon>Streptophyta</taxon>
        <taxon>Embryophyta</taxon>
        <taxon>Tracheophyta</taxon>
        <taxon>Spermatophyta</taxon>
        <taxon>Magnoliopsida</taxon>
        <taxon>eudicotyledons</taxon>
        <taxon>Gunneridae</taxon>
        <taxon>Pentapetalae</taxon>
        <taxon>rosids</taxon>
        <taxon>fabids</taxon>
        <taxon>Fabales</taxon>
        <taxon>Fabaceae</taxon>
        <taxon>Papilionoideae</taxon>
        <taxon>50 kb inversion clade</taxon>
        <taxon>NPAAA clade</taxon>
        <taxon>indigoferoid/millettioid clade</taxon>
        <taxon>Phaseoleae</taxon>
        <taxon>Glycine</taxon>
        <taxon>Glycine subgen. Soja</taxon>
    </lineage>
</organism>
<dbReference type="Pfam" id="PF13947">
    <property type="entry name" value="GUB_WAK_bind"/>
    <property type="match status" value="1"/>
</dbReference>
<evidence type="ECO:0000256" key="15">
    <source>
        <dbReference type="PROSITE-ProRule" id="PRU00175"/>
    </source>
</evidence>
<evidence type="ECO:0000259" key="19">
    <source>
        <dbReference type="PROSITE" id="PS50089"/>
    </source>
</evidence>
<protein>
    <recommendedName>
        <fullName evidence="4">RING-type E3 ubiquitin transferase</fullName>
        <ecNumber evidence="4">2.3.2.27</ecNumber>
    </recommendedName>
</protein>
<keyword evidence="10" id="KW-0833">Ubl conjugation pathway</keyword>
<dbReference type="SUPFAM" id="SSF57850">
    <property type="entry name" value="RING/U-box"/>
    <property type="match status" value="1"/>
</dbReference>
<gene>
    <name evidence="20" type="ORF">D0Y65_012991</name>
</gene>
<evidence type="ECO:0000313" key="21">
    <source>
        <dbReference type="Proteomes" id="UP000289340"/>
    </source>
</evidence>
<evidence type="ECO:0000256" key="11">
    <source>
        <dbReference type="ARBA" id="ARBA00022833"/>
    </source>
</evidence>
<feature type="domain" description="RING-type" evidence="19">
    <location>
        <begin position="336"/>
        <end position="378"/>
    </location>
</feature>
<evidence type="ECO:0000256" key="17">
    <source>
        <dbReference type="SAM" id="Phobius"/>
    </source>
</evidence>
<comment type="catalytic activity">
    <reaction evidence="1">
        <text>S-ubiquitinyl-[E2 ubiquitin-conjugating enzyme]-L-cysteine + [acceptor protein]-L-lysine = [E2 ubiquitin-conjugating enzyme]-L-cysteine + N(6)-ubiquitinyl-[acceptor protein]-L-lysine.</text>
        <dbReference type="EC" id="2.3.2.27"/>
    </reaction>
</comment>
<evidence type="ECO:0000313" key="20">
    <source>
        <dbReference type="EMBL" id="RZC13673.1"/>
    </source>
</evidence>
<evidence type="ECO:0000256" key="18">
    <source>
        <dbReference type="SAM" id="SignalP"/>
    </source>
</evidence>
<dbReference type="PROSITE" id="PS50089">
    <property type="entry name" value="ZF_RING_2"/>
    <property type="match status" value="1"/>
</dbReference>
<dbReference type="SMART" id="SM00184">
    <property type="entry name" value="RING"/>
    <property type="match status" value="1"/>
</dbReference>
<reference evidence="20 21" key="1">
    <citation type="submission" date="2018-09" db="EMBL/GenBank/DDBJ databases">
        <title>A high-quality reference genome of wild soybean provides a powerful tool to mine soybean genomes.</title>
        <authorList>
            <person name="Xie M."/>
            <person name="Chung C.Y.L."/>
            <person name="Li M.-W."/>
            <person name="Wong F.-L."/>
            <person name="Chan T.-F."/>
            <person name="Lam H.-M."/>
        </authorList>
    </citation>
    <scope>NUCLEOTIDE SEQUENCE [LARGE SCALE GENOMIC DNA]</scope>
    <source>
        <strain evidence="21">cv. W05</strain>
        <tissue evidence="20">Hypocotyl of etiolated seedlings</tissue>
    </source>
</reference>
<proteinExistence type="inferred from homology"/>
<dbReference type="InterPro" id="IPR025287">
    <property type="entry name" value="WAK_GUB"/>
</dbReference>
<dbReference type="GO" id="GO:0008270">
    <property type="term" value="F:zinc ion binding"/>
    <property type="evidence" value="ECO:0007669"/>
    <property type="project" value="UniProtKB-KW"/>
</dbReference>
<dbReference type="PANTHER" id="PTHR46279:SF31">
    <property type="entry name" value="RING-H2 FINGER PROTEIN ATL20-LIKE ISOFORM X1"/>
    <property type="match status" value="1"/>
</dbReference>
<dbReference type="Pfam" id="PF13639">
    <property type="entry name" value="zf-RING_2"/>
    <property type="match status" value="1"/>
</dbReference>
<dbReference type="GO" id="GO:0030247">
    <property type="term" value="F:polysaccharide binding"/>
    <property type="evidence" value="ECO:0007669"/>
    <property type="project" value="InterPro"/>
</dbReference>
<evidence type="ECO:0000256" key="4">
    <source>
        <dbReference type="ARBA" id="ARBA00012483"/>
    </source>
</evidence>
<feature type="signal peptide" evidence="18">
    <location>
        <begin position="1"/>
        <end position="23"/>
    </location>
</feature>
<evidence type="ECO:0000256" key="14">
    <source>
        <dbReference type="ARBA" id="ARBA00024209"/>
    </source>
</evidence>
<accession>A0A445KSU7</accession>
<keyword evidence="11" id="KW-0862">Zinc</keyword>
<dbReference type="GO" id="GO:0061630">
    <property type="term" value="F:ubiquitin protein ligase activity"/>
    <property type="evidence" value="ECO:0007669"/>
    <property type="project" value="UniProtKB-EC"/>
</dbReference>
<evidence type="ECO:0000256" key="13">
    <source>
        <dbReference type="ARBA" id="ARBA00023136"/>
    </source>
</evidence>
<evidence type="ECO:0000256" key="8">
    <source>
        <dbReference type="ARBA" id="ARBA00022729"/>
    </source>
</evidence>
<name>A0A445KSU7_GLYSO</name>
<comment type="pathway">
    <text evidence="3">Protein modification; protein ubiquitination.</text>
</comment>
<keyword evidence="6 17" id="KW-0812">Transmembrane</keyword>
<keyword evidence="21" id="KW-1185">Reference proteome</keyword>
<keyword evidence="7" id="KW-0479">Metal-binding</keyword>
<comment type="subcellular location">
    <subcellularLocation>
        <location evidence="2">Membrane</location>
        <topology evidence="2">Single-pass membrane protein</topology>
    </subcellularLocation>
</comment>
<evidence type="ECO:0000256" key="12">
    <source>
        <dbReference type="ARBA" id="ARBA00022989"/>
    </source>
</evidence>
<dbReference type="InterPro" id="IPR001841">
    <property type="entry name" value="Znf_RING"/>
</dbReference>
<keyword evidence="9 15" id="KW-0863">Zinc-finger</keyword>
<dbReference type="PANTHER" id="PTHR46279">
    <property type="entry name" value="RING/U-BOX SUPERFAMILY PROTEIN"/>
    <property type="match status" value="1"/>
</dbReference>
<evidence type="ECO:0000256" key="16">
    <source>
        <dbReference type="SAM" id="MobiDB-lite"/>
    </source>
</evidence>
<dbReference type="InterPro" id="IPR013083">
    <property type="entry name" value="Znf_RING/FYVE/PHD"/>
</dbReference>
<evidence type="ECO:0000256" key="7">
    <source>
        <dbReference type="ARBA" id="ARBA00022723"/>
    </source>
</evidence>
<dbReference type="GO" id="GO:0016020">
    <property type="term" value="C:membrane"/>
    <property type="evidence" value="ECO:0007669"/>
    <property type="project" value="UniProtKB-SubCell"/>
</dbReference>
<evidence type="ECO:0000256" key="5">
    <source>
        <dbReference type="ARBA" id="ARBA00022679"/>
    </source>
</evidence>
<dbReference type="Gramene" id="XM_028377879.1">
    <property type="protein sequence ID" value="XP_028233680.1"/>
    <property type="gene ID" value="LOC114413455"/>
</dbReference>
<dbReference type="Gene3D" id="3.30.40.10">
    <property type="entry name" value="Zinc/RING finger domain, C3HC4 (zinc finger)"/>
    <property type="match status" value="1"/>
</dbReference>
<keyword evidence="13 17" id="KW-0472">Membrane</keyword>
<feature type="transmembrane region" description="Helical" evidence="17">
    <location>
        <begin position="260"/>
        <end position="282"/>
    </location>
</feature>
<dbReference type="InterPro" id="IPR046948">
    <property type="entry name" value="ATL20-22-like"/>
</dbReference>
<dbReference type="EC" id="2.3.2.27" evidence="4"/>
<keyword evidence="8 18" id="KW-0732">Signal</keyword>
<dbReference type="AlphaFoldDB" id="A0A445KSU7"/>
<evidence type="ECO:0000256" key="2">
    <source>
        <dbReference type="ARBA" id="ARBA00004167"/>
    </source>
</evidence>
<dbReference type="CDD" id="cd16461">
    <property type="entry name" value="RING-H2_EL5-like"/>
    <property type="match status" value="1"/>
</dbReference>
<evidence type="ECO:0000256" key="3">
    <source>
        <dbReference type="ARBA" id="ARBA00004906"/>
    </source>
</evidence>
<dbReference type="SMR" id="A0A445KSU7"/>
<keyword evidence="12 17" id="KW-1133">Transmembrane helix</keyword>
<comment type="similarity">
    <text evidence="14">Belongs to the RING-type zinc finger family. ATL subfamily.</text>
</comment>